<dbReference type="EMBL" id="KB294304">
    <property type="protein sequence ID" value="ELU14745.1"/>
    <property type="molecule type" value="Genomic_DNA"/>
</dbReference>
<dbReference type="Pfam" id="PF00147">
    <property type="entry name" value="Fibrinogen_C"/>
    <property type="match status" value="1"/>
</dbReference>
<dbReference type="GO" id="GO:0005615">
    <property type="term" value="C:extracellular space"/>
    <property type="evidence" value="ECO:0007669"/>
    <property type="project" value="TreeGrafter"/>
</dbReference>
<keyword evidence="4" id="KW-1185">Reference proteome</keyword>
<name>R7VGE0_CAPTE</name>
<protein>
    <recommendedName>
        <fullName evidence="1">Fibrinogen C-terminal domain-containing protein</fullName>
    </recommendedName>
</protein>
<dbReference type="PANTHER" id="PTHR19143">
    <property type="entry name" value="FIBRINOGEN/TENASCIN/ANGIOPOEITIN"/>
    <property type="match status" value="1"/>
</dbReference>
<dbReference type="OrthoDB" id="6146709at2759"/>
<dbReference type="OMA" id="RIEMESW"/>
<reference evidence="4" key="1">
    <citation type="submission" date="2012-12" db="EMBL/GenBank/DDBJ databases">
        <authorList>
            <person name="Hellsten U."/>
            <person name="Grimwood J."/>
            <person name="Chapman J.A."/>
            <person name="Shapiro H."/>
            <person name="Aerts A."/>
            <person name="Otillar R.P."/>
            <person name="Terry A.Y."/>
            <person name="Boore J.L."/>
            <person name="Simakov O."/>
            <person name="Marletaz F."/>
            <person name="Cho S.-J."/>
            <person name="Edsinger-Gonzales E."/>
            <person name="Havlak P."/>
            <person name="Kuo D.-H."/>
            <person name="Larsson T."/>
            <person name="Lv J."/>
            <person name="Arendt D."/>
            <person name="Savage R."/>
            <person name="Osoegawa K."/>
            <person name="de Jong P."/>
            <person name="Lindberg D.R."/>
            <person name="Seaver E.C."/>
            <person name="Weisblat D.A."/>
            <person name="Putnam N.H."/>
            <person name="Grigoriev I.V."/>
            <person name="Rokhsar D.S."/>
        </authorList>
    </citation>
    <scope>NUCLEOTIDE SEQUENCE</scope>
    <source>
        <strain evidence="4">I ESC-2004</strain>
    </source>
</reference>
<organism evidence="2">
    <name type="scientific">Capitella teleta</name>
    <name type="common">Polychaete worm</name>
    <dbReference type="NCBI Taxonomy" id="283909"/>
    <lineage>
        <taxon>Eukaryota</taxon>
        <taxon>Metazoa</taxon>
        <taxon>Spiralia</taxon>
        <taxon>Lophotrochozoa</taxon>
        <taxon>Annelida</taxon>
        <taxon>Polychaeta</taxon>
        <taxon>Sedentaria</taxon>
        <taxon>Scolecida</taxon>
        <taxon>Capitellidae</taxon>
        <taxon>Capitella</taxon>
    </lineage>
</organism>
<dbReference type="InterPro" id="IPR002181">
    <property type="entry name" value="Fibrinogen_a/b/g_C_dom"/>
</dbReference>
<feature type="domain" description="Fibrinogen C-terminal" evidence="1">
    <location>
        <begin position="1"/>
        <end position="134"/>
    </location>
</feature>
<accession>R7VGE0</accession>
<evidence type="ECO:0000313" key="2">
    <source>
        <dbReference type="EMBL" id="ELU14745.1"/>
    </source>
</evidence>
<dbReference type="EnsemblMetazoa" id="CapteT129193">
    <property type="protein sequence ID" value="CapteP129193"/>
    <property type="gene ID" value="CapteG129193"/>
</dbReference>
<dbReference type="Gene3D" id="3.90.215.10">
    <property type="entry name" value="Gamma Fibrinogen, chain A, domain 1"/>
    <property type="match status" value="1"/>
</dbReference>
<reference evidence="2 4" key="2">
    <citation type="journal article" date="2013" name="Nature">
        <title>Insights into bilaterian evolution from three spiralian genomes.</title>
        <authorList>
            <person name="Simakov O."/>
            <person name="Marletaz F."/>
            <person name="Cho S.J."/>
            <person name="Edsinger-Gonzales E."/>
            <person name="Havlak P."/>
            <person name="Hellsten U."/>
            <person name="Kuo D.H."/>
            <person name="Larsson T."/>
            <person name="Lv J."/>
            <person name="Arendt D."/>
            <person name="Savage R."/>
            <person name="Osoegawa K."/>
            <person name="de Jong P."/>
            <person name="Grimwood J."/>
            <person name="Chapman J.A."/>
            <person name="Shapiro H."/>
            <person name="Aerts A."/>
            <person name="Otillar R.P."/>
            <person name="Terry A.Y."/>
            <person name="Boore J.L."/>
            <person name="Grigoriev I.V."/>
            <person name="Lindberg D.R."/>
            <person name="Seaver E.C."/>
            <person name="Weisblat D.A."/>
            <person name="Putnam N.H."/>
            <person name="Rokhsar D.S."/>
        </authorList>
    </citation>
    <scope>NUCLEOTIDE SEQUENCE</scope>
    <source>
        <strain evidence="2 4">I ESC-2004</strain>
    </source>
</reference>
<reference evidence="3" key="3">
    <citation type="submission" date="2015-06" db="UniProtKB">
        <authorList>
            <consortium name="EnsemblMetazoa"/>
        </authorList>
    </citation>
    <scope>IDENTIFICATION</scope>
</reference>
<dbReference type="Proteomes" id="UP000014760">
    <property type="component" value="Unassembled WGS sequence"/>
</dbReference>
<dbReference type="SUPFAM" id="SSF56496">
    <property type="entry name" value="Fibrinogen C-terminal domain-like"/>
    <property type="match status" value="1"/>
</dbReference>
<dbReference type="PANTHER" id="PTHR19143:SF458">
    <property type="entry name" value="FIBRINOGEN C-TERMINAL DOMAIN-CONTAINING PROTEIN-RELATED"/>
    <property type="match status" value="1"/>
</dbReference>
<dbReference type="HOGENOM" id="CLU_038628_11_0_1"/>
<gene>
    <name evidence="2" type="ORF">CAPTEDRAFT_129193</name>
</gene>
<dbReference type="EMBL" id="AMQN01018400">
    <property type="status" value="NOT_ANNOTATED_CDS"/>
    <property type="molecule type" value="Genomic_DNA"/>
</dbReference>
<evidence type="ECO:0000313" key="4">
    <source>
        <dbReference type="Proteomes" id="UP000014760"/>
    </source>
</evidence>
<feature type="non-terminal residue" evidence="2">
    <location>
        <position position="1"/>
    </location>
</feature>
<evidence type="ECO:0000259" key="1">
    <source>
        <dbReference type="PROSITE" id="PS51406"/>
    </source>
</evidence>
<dbReference type="STRING" id="283909.R7VGE0"/>
<proteinExistence type="predicted"/>
<evidence type="ECO:0000313" key="3">
    <source>
        <dbReference type="EnsemblMetazoa" id="CapteP129193"/>
    </source>
</evidence>
<dbReference type="AlphaFoldDB" id="R7VGE0"/>
<dbReference type="InterPro" id="IPR014716">
    <property type="entry name" value="Fibrinogen_a/b/g_C_1"/>
</dbReference>
<sequence>LHKITTSEPHELRVDMDDFEGHSAYAEYTEFSIAGADDFYRLLCEGYSGTAGDSMAFQNGMKFSTKDADNDLWDEDCVATYRGAWWHYNCLRSNPNGAYLGGSHTSYGAGIEWKTFTGVYYYSLKSIELKIRPV</sequence>
<dbReference type="InterPro" id="IPR050373">
    <property type="entry name" value="Fibrinogen_C-term_domain"/>
</dbReference>
<dbReference type="PROSITE" id="PS51406">
    <property type="entry name" value="FIBRINOGEN_C_2"/>
    <property type="match status" value="1"/>
</dbReference>
<dbReference type="InterPro" id="IPR036056">
    <property type="entry name" value="Fibrinogen-like_C"/>
</dbReference>
<dbReference type="SMART" id="SM00186">
    <property type="entry name" value="FBG"/>
    <property type="match status" value="1"/>
</dbReference>